<dbReference type="EMBL" id="KV453849">
    <property type="protein sequence ID" value="ODV87042.1"/>
    <property type="molecule type" value="Genomic_DNA"/>
</dbReference>
<sequence length="192" mass="22110">MFSLTTKLFTQRFSQLSIQNVRSITSTTPVLKTEVKKATKGTKTKKPAAAKKATPAKPKKKVPTQKELEKPKKMISAYMYYIKEQFAKNKGDGSTPATDAIKIYAKQWIELSESEKEVYHTQRKSALEQHEKDVAAWEAKYKRKPNSWTKFYSQHYEKVEGEGLSHSASEMKRIANLWKQLTPEEKKAYDSK</sequence>
<evidence type="ECO:0000256" key="2">
    <source>
        <dbReference type="SAM" id="MobiDB-lite"/>
    </source>
</evidence>
<accession>A0A1E4T5N7</accession>
<dbReference type="Proteomes" id="UP000094801">
    <property type="component" value="Unassembled WGS sequence"/>
</dbReference>
<dbReference type="OrthoDB" id="3990501at2759"/>
<evidence type="ECO:0000256" key="1">
    <source>
        <dbReference type="PROSITE-ProRule" id="PRU00267"/>
    </source>
</evidence>
<protein>
    <recommendedName>
        <fullName evidence="3">HMG box domain-containing protein</fullName>
    </recommendedName>
</protein>
<keyword evidence="1" id="KW-0539">Nucleus</keyword>
<keyword evidence="1" id="KW-0238">DNA-binding</keyword>
<feature type="region of interest" description="Disordered" evidence="2">
    <location>
        <begin position="36"/>
        <end position="67"/>
    </location>
</feature>
<feature type="DNA-binding region" description="HMG box" evidence="1">
    <location>
        <begin position="141"/>
        <end position="192"/>
    </location>
</feature>
<feature type="DNA-binding region" description="HMG box" evidence="1">
    <location>
        <begin position="71"/>
        <end position="138"/>
    </location>
</feature>
<dbReference type="SUPFAM" id="SSF47095">
    <property type="entry name" value="HMG-box"/>
    <property type="match status" value="2"/>
</dbReference>
<evidence type="ECO:0000259" key="3">
    <source>
        <dbReference type="PROSITE" id="PS50118"/>
    </source>
</evidence>
<evidence type="ECO:0000313" key="4">
    <source>
        <dbReference type="EMBL" id="ODV87042.1"/>
    </source>
</evidence>
<proteinExistence type="predicted"/>
<evidence type="ECO:0000313" key="5">
    <source>
        <dbReference type="Proteomes" id="UP000094801"/>
    </source>
</evidence>
<name>A0A1E4T5N7_9ASCO</name>
<reference evidence="5" key="1">
    <citation type="submission" date="2016-04" db="EMBL/GenBank/DDBJ databases">
        <title>Comparative genomics of biotechnologically important yeasts.</title>
        <authorList>
            <consortium name="DOE Joint Genome Institute"/>
            <person name="Riley R."/>
            <person name="Haridas S."/>
            <person name="Wolfe K.H."/>
            <person name="Lopes M.R."/>
            <person name="Hittinger C.T."/>
            <person name="Goker M."/>
            <person name="Salamov A."/>
            <person name="Wisecaver J."/>
            <person name="Long T.M."/>
            <person name="Aerts A.L."/>
            <person name="Barry K."/>
            <person name="Choi C."/>
            <person name="Clum A."/>
            <person name="Coughlan A.Y."/>
            <person name="Deshpande S."/>
            <person name="Douglass A.P."/>
            <person name="Hanson S.J."/>
            <person name="Klenk H.-P."/>
            <person name="Labutti K."/>
            <person name="Lapidus A."/>
            <person name="Lindquist E."/>
            <person name="Lipzen A."/>
            <person name="Meier-Kolthoff J.P."/>
            <person name="Ohm R.A."/>
            <person name="Otillar R.P."/>
            <person name="Pangilinan J."/>
            <person name="Peng Y."/>
            <person name="Rokas A."/>
            <person name="Rosa C.A."/>
            <person name="Scheuner C."/>
            <person name="Sibirny A.A."/>
            <person name="Slot J.C."/>
            <person name="Stielow J.B."/>
            <person name="Sun H."/>
            <person name="Kurtzman C.P."/>
            <person name="Blackwell M."/>
            <person name="Grigoriev I.V."/>
            <person name="Jeffries T.W."/>
        </authorList>
    </citation>
    <scope>NUCLEOTIDE SEQUENCE [LARGE SCALE GENOMIC DNA]</scope>
    <source>
        <strain evidence="5">NRRL YB-2248</strain>
    </source>
</reference>
<dbReference type="STRING" id="983967.A0A1E4T5N7"/>
<dbReference type="Gene3D" id="1.10.30.10">
    <property type="entry name" value="High mobility group box domain"/>
    <property type="match status" value="2"/>
</dbReference>
<dbReference type="SMART" id="SM00398">
    <property type="entry name" value="HMG"/>
    <property type="match status" value="1"/>
</dbReference>
<feature type="domain" description="HMG box" evidence="3">
    <location>
        <begin position="141"/>
        <end position="192"/>
    </location>
</feature>
<feature type="compositionally biased region" description="Basic residues" evidence="2">
    <location>
        <begin position="38"/>
        <end position="49"/>
    </location>
</feature>
<organism evidence="4 5">
    <name type="scientific">[Candida] arabinofermentans NRRL YB-2248</name>
    <dbReference type="NCBI Taxonomy" id="983967"/>
    <lineage>
        <taxon>Eukaryota</taxon>
        <taxon>Fungi</taxon>
        <taxon>Dikarya</taxon>
        <taxon>Ascomycota</taxon>
        <taxon>Saccharomycotina</taxon>
        <taxon>Pichiomycetes</taxon>
        <taxon>Pichiales</taxon>
        <taxon>Pichiaceae</taxon>
        <taxon>Ogataea</taxon>
        <taxon>Ogataea/Candida clade</taxon>
    </lineage>
</organism>
<dbReference type="GO" id="GO:0003677">
    <property type="term" value="F:DNA binding"/>
    <property type="evidence" value="ECO:0007669"/>
    <property type="project" value="UniProtKB-UniRule"/>
</dbReference>
<dbReference type="CDD" id="cd00084">
    <property type="entry name" value="HMG-box_SF"/>
    <property type="match status" value="1"/>
</dbReference>
<keyword evidence="5" id="KW-1185">Reference proteome</keyword>
<dbReference type="GO" id="GO:0005634">
    <property type="term" value="C:nucleus"/>
    <property type="evidence" value="ECO:0007669"/>
    <property type="project" value="UniProtKB-UniRule"/>
</dbReference>
<dbReference type="InterPro" id="IPR009071">
    <property type="entry name" value="HMG_box_dom"/>
</dbReference>
<feature type="domain" description="HMG box" evidence="3">
    <location>
        <begin position="71"/>
        <end position="138"/>
    </location>
</feature>
<gene>
    <name evidence="4" type="ORF">CANARDRAFT_27376</name>
</gene>
<dbReference type="PROSITE" id="PS50118">
    <property type="entry name" value="HMG_BOX_2"/>
    <property type="match status" value="2"/>
</dbReference>
<dbReference type="InterPro" id="IPR036910">
    <property type="entry name" value="HMG_box_dom_sf"/>
</dbReference>
<dbReference type="AlphaFoldDB" id="A0A1E4T5N7"/>
<dbReference type="Pfam" id="PF00505">
    <property type="entry name" value="HMG_box"/>
    <property type="match status" value="1"/>
</dbReference>